<dbReference type="InterPro" id="IPR020845">
    <property type="entry name" value="AMP-binding_CS"/>
</dbReference>
<name>A0ABS6SBN4_9SPHN</name>
<dbReference type="PANTHER" id="PTHR43767:SF1">
    <property type="entry name" value="NONRIBOSOMAL PEPTIDE SYNTHASE PES1 (EUROFUNG)-RELATED"/>
    <property type="match status" value="1"/>
</dbReference>
<feature type="domain" description="AMP-binding enzyme C-terminal" evidence="3">
    <location>
        <begin position="412"/>
        <end position="486"/>
    </location>
</feature>
<gene>
    <name evidence="4" type="ORF">KCG44_00860</name>
</gene>
<keyword evidence="1" id="KW-1133">Transmembrane helix</keyword>
<comment type="caution">
    <text evidence="4">The sequence shown here is derived from an EMBL/GenBank/DDBJ whole genome shotgun (WGS) entry which is preliminary data.</text>
</comment>
<evidence type="ECO:0000313" key="4">
    <source>
        <dbReference type="EMBL" id="MBV7255326.1"/>
    </source>
</evidence>
<proteinExistence type="predicted"/>
<keyword evidence="1" id="KW-0812">Transmembrane</keyword>
<protein>
    <submittedName>
        <fullName evidence="4">AMP-binding protein</fullName>
    </submittedName>
</protein>
<evidence type="ECO:0000259" key="3">
    <source>
        <dbReference type="Pfam" id="PF13193"/>
    </source>
</evidence>
<dbReference type="PANTHER" id="PTHR43767">
    <property type="entry name" value="LONG-CHAIN-FATTY-ACID--COA LIGASE"/>
    <property type="match status" value="1"/>
</dbReference>
<evidence type="ECO:0000259" key="2">
    <source>
        <dbReference type="Pfam" id="PF00501"/>
    </source>
</evidence>
<dbReference type="InterPro" id="IPR025110">
    <property type="entry name" value="AMP-bd_C"/>
</dbReference>
<accession>A0ABS6SBN4</accession>
<dbReference type="Pfam" id="PF13193">
    <property type="entry name" value="AMP-binding_C"/>
    <property type="match status" value="1"/>
</dbReference>
<keyword evidence="5" id="KW-1185">Reference proteome</keyword>
<feature type="transmembrane region" description="Helical" evidence="1">
    <location>
        <begin position="63"/>
        <end position="87"/>
    </location>
</feature>
<dbReference type="InterPro" id="IPR050237">
    <property type="entry name" value="ATP-dep_AMP-bd_enzyme"/>
</dbReference>
<dbReference type="InterPro" id="IPR000873">
    <property type="entry name" value="AMP-dep_synth/lig_dom"/>
</dbReference>
<feature type="domain" description="AMP-dependent synthetase/ligase" evidence="2">
    <location>
        <begin position="18"/>
        <end position="356"/>
    </location>
</feature>
<evidence type="ECO:0000313" key="5">
    <source>
        <dbReference type="Proteomes" id="UP000722336"/>
    </source>
</evidence>
<organism evidence="4 5">
    <name type="scientific">Pacificimonas pallii</name>
    <dbReference type="NCBI Taxonomy" id="2827236"/>
    <lineage>
        <taxon>Bacteria</taxon>
        <taxon>Pseudomonadati</taxon>
        <taxon>Pseudomonadota</taxon>
        <taxon>Alphaproteobacteria</taxon>
        <taxon>Sphingomonadales</taxon>
        <taxon>Sphingosinicellaceae</taxon>
        <taxon>Pacificimonas</taxon>
    </lineage>
</organism>
<dbReference type="Proteomes" id="UP000722336">
    <property type="component" value="Unassembled WGS sequence"/>
</dbReference>
<dbReference type="Pfam" id="PF00501">
    <property type="entry name" value="AMP-binding"/>
    <property type="match status" value="1"/>
</dbReference>
<keyword evidence="1" id="KW-0472">Membrane</keyword>
<dbReference type="RefSeq" id="WP_218443615.1">
    <property type="nucleotide sequence ID" value="NZ_JAGSPA010000001.1"/>
</dbReference>
<evidence type="ECO:0000256" key="1">
    <source>
        <dbReference type="SAM" id="Phobius"/>
    </source>
</evidence>
<dbReference type="EMBL" id="JAGSPA010000001">
    <property type="protein sequence ID" value="MBV7255326.1"/>
    <property type="molecule type" value="Genomic_DNA"/>
</dbReference>
<sequence>MNSDISPIPRDLLDAIASHAESAPSRAAIISPNGVCDWQALRCRIDQIATALLEQDLAPGDRVVLAGGISADFIAAIFGICAAGGIVTPLPMFITRRDADALLSDCDPALILGDDTGKALLGPQAGMHDLPQFGQHVAGSHFPRRPRLSSERPISLIYSSGTTGRPKGILHSMAARAAYGLIFAREYGIDAASVTLLATAPYSNGTWMTLLPTIYSGGTLVIDPDLKAEAIPDQIAQHGVTHAFLVPTQLGMLFPCDGSLMPERDLTIVSAGSVLPSDLKRRMHENSHVRLFELYGNTEGVCTILRPGQMDGRMESVGTPVETGMVAILDSNLNPVPAGTIGEVAGSNILISDGYFRQPQLNGELFWQSSDGSKYVRSGDLGEIDEQGFLHLRGRIKDMIVSGGANVYPQDIEAEIRNHPDIVDAAVIARPDHKWGEVPYAFFQLKQGSTASADDIIAWSNARLGKYQRLQGGELCAEFPRNALGKIMKPLLTPGGDLA</sequence>
<dbReference type="PROSITE" id="PS00455">
    <property type="entry name" value="AMP_BINDING"/>
    <property type="match status" value="1"/>
</dbReference>
<reference evidence="4 5" key="1">
    <citation type="submission" date="2021-04" db="EMBL/GenBank/DDBJ databases">
        <authorList>
            <person name="Pira H."/>
            <person name="Risdian C."/>
            <person name="Wink J."/>
        </authorList>
    </citation>
    <scope>NUCLEOTIDE SEQUENCE [LARGE SCALE GENOMIC DNA]</scope>
    <source>
        <strain evidence="4 5">WHA3</strain>
    </source>
</reference>